<keyword evidence="5" id="KW-0249">Electron transport</keyword>
<keyword evidence="7" id="KW-0411">Iron-sulfur</keyword>
<evidence type="ECO:0000256" key="6">
    <source>
        <dbReference type="ARBA" id="ARBA00023004"/>
    </source>
</evidence>
<dbReference type="GO" id="GO:0046872">
    <property type="term" value="F:metal ion binding"/>
    <property type="evidence" value="ECO:0007669"/>
    <property type="project" value="UniProtKB-KW"/>
</dbReference>
<keyword evidence="3" id="KW-0001">2Fe-2S</keyword>
<dbReference type="InterPro" id="IPR012675">
    <property type="entry name" value="Beta-grasp_dom_sf"/>
</dbReference>
<evidence type="ECO:0000256" key="5">
    <source>
        <dbReference type="ARBA" id="ARBA00022982"/>
    </source>
</evidence>
<evidence type="ECO:0000256" key="7">
    <source>
        <dbReference type="ARBA" id="ARBA00023014"/>
    </source>
</evidence>
<dbReference type="Pfam" id="PF00111">
    <property type="entry name" value="Fer2"/>
    <property type="match status" value="1"/>
</dbReference>
<evidence type="ECO:0000259" key="10">
    <source>
        <dbReference type="PROSITE" id="PS51085"/>
    </source>
</evidence>
<dbReference type="EMBL" id="CABPRW010000011">
    <property type="protein sequence ID" value="VVE41283.1"/>
    <property type="molecule type" value="Genomic_DNA"/>
</dbReference>
<dbReference type="PANTHER" id="PTHR43112:SF3">
    <property type="entry name" value="FERREDOXIN-2, CHLOROPLASTIC"/>
    <property type="match status" value="1"/>
</dbReference>
<comment type="cofactor">
    <cofactor evidence="8">
        <name>[2Fe-2S] cluster</name>
        <dbReference type="ChEBI" id="CHEBI:190135"/>
    </cofactor>
</comment>
<name>A0A5E4XYG9_9BURK</name>
<evidence type="ECO:0000256" key="4">
    <source>
        <dbReference type="ARBA" id="ARBA00022723"/>
    </source>
</evidence>
<sequence>MVARWCQKRRAPPRSLPDPYPLDSTPSDPVVAPALPLDTLETRATAEPSELPGPMSYRVTLLPSGWQFDAAADTPILLAAQTAGIKLPSLCRNGTCRACLCRAQTGGEPAPVAYRIEWPGLSREEKGEGWLLPCCAYARADLVIDAPDATLC</sequence>
<organism evidence="11 12">
    <name type="scientific">Pandoraea fibrosis</name>
    <dbReference type="NCBI Taxonomy" id="1891094"/>
    <lineage>
        <taxon>Bacteria</taxon>
        <taxon>Pseudomonadati</taxon>
        <taxon>Pseudomonadota</taxon>
        <taxon>Betaproteobacteria</taxon>
        <taxon>Burkholderiales</taxon>
        <taxon>Burkholderiaceae</taxon>
        <taxon>Pandoraea</taxon>
    </lineage>
</organism>
<evidence type="ECO:0000256" key="2">
    <source>
        <dbReference type="ARBA" id="ARBA00022448"/>
    </source>
</evidence>
<comment type="similarity">
    <text evidence="1">Belongs to the 2Fe2S plant-type ferredoxin family.</text>
</comment>
<dbReference type="InterPro" id="IPR036010">
    <property type="entry name" value="2Fe-2S_ferredoxin-like_sf"/>
</dbReference>
<accession>A0A5E4XYG9</accession>
<feature type="domain" description="2Fe-2S ferredoxin-type" evidence="10">
    <location>
        <begin position="57"/>
        <end position="150"/>
    </location>
</feature>
<feature type="compositionally biased region" description="Basic residues" evidence="9">
    <location>
        <begin position="1"/>
        <end position="12"/>
    </location>
</feature>
<dbReference type="Proteomes" id="UP000382577">
    <property type="component" value="Unassembled WGS sequence"/>
</dbReference>
<evidence type="ECO:0000256" key="1">
    <source>
        <dbReference type="ARBA" id="ARBA00007874"/>
    </source>
</evidence>
<dbReference type="Gene3D" id="3.10.20.30">
    <property type="match status" value="1"/>
</dbReference>
<gene>
    <name evidence="11" type="ORF">PFI31113_04138</name>
</gene>
<feature type="region of interest" description="Disordered" evidence="9">
    <location>
        <begin position="1"/>
        <end position="31"/>
    </location>
</feature>
<evidence type="ECO:0000256" key="3">
    <source>
        <dbReference type="ARBA" id="ARBA00022714"/>
    </source>
</evidence>
<proteinExistence type="inferred from homology"/>
<dbReference type="CDD" id="cd00207">
    <property type="entry name" value="fer2"/>
    <property type="match status" value="1"/>
</dbReference>
<dbReference type="GO" id="GO:0051537">
    <property type="term" value="F:2 iron, 2 sulfur cluster binding"/>
    <property type="evidence" value="ECO:0007669"/>
    <property type="project" value="UniProtKB-KW"/>
</dbReference>
<keyword evidence="4" id="KW-0479">Metal-binding</keyword>
<evidence type="ECO:0000313" key="11">
    <source>
        <dbReference type="EMBL" id="VVE41283.1"/>
    </source>
</evidence>
<dbReference type="AlphaFoldDB" id="A0A5E4XYG9"/>
<keyword evidence="6" id="KW-0408">Iron</keyword>
<dbReference type="PANTHER" id="PTHR43112">
    <property type="entry name" value="FERREDOXIN"/>
    <property type="match status" value="1"/>
</dbReference>
<dbReference type="InterPro" id="IPR001041">
    <property type="entry name" value="2Fe-2S_ferredoxin-type"/>
</dbReference>
<dbReference type="PROSITE" id="PS51085">
    <property type="entry name" value="2FE2S_FER_2"/>
    <property type="match status" value="1"/>
</dbReference>
<evidence type="ECO:0000256" key="8">
    <source>
        <dbReference type="ARBA" id="ARBA00034078"/>
    </source>
</evidence>
<dbReference type="SUPFAM" id="SSF54292">
    <property type="entry name" value="2Fe-2S ferredoxin-like"/>
    <property type="match status" value="1"/>
</dbReference>
<evidence type="ECO:0000256" key="9">
    <source>
        <dbReference type="SAM" id="MobiDB-lite"/>
    </source>
</evidence>
<evidence type="ECO:0000313" key="12">
    <source>
        <dbReference type="Proteomes" id="UP000382577"/>
    </source>
</evidence>
<reference evidence="11 12" key="1">
    <citation type="submission" date="2019-08" db="EMBL/GenBank/DDBJ databases">
        <authorList>
            <person name="Peeters C."/>
        </authorList>
    </citation>
    <scope>NUCLEOTIDE SEQUENCE [LARGE SCALE GENOMIC DNA]</scope>
    <source>
        <strain evidence="11 12">LMG 31113</strain>
    </source>
</reference>
<protein>
    <submittedName>
        <fullName evidence="11">Ferredoxin</fullName>
    </submittedName>
</protein>
<keyword evidence="2" id="KW-0813">Transport</keyword>